<dbReference type="AlphaFoldDB" id="A0A8H6JPR1"/>
<dbReference type="EMBL" id="WIGN01000023">
    <property type="protein sequence ID" value="KAF6817119.1"/>
    <property type="molecule type" value="Genomic_DNA"/>
</dbReference>
<name>A0A8H6JPR1_9PEZI</name>
<evidence type="ECO:0000313" key="2">
    <source>
        <dbReference type="Proteomes" id="UP000652219"/>
    </source>
</evidence>
<protein>
    <submittedName>
        <fullName evidence="1">Uncharacterized protein</fullName>
    </submittedName>
</protein>
<comment type="caution">
    <text evidence="1">The sequence shown here is derived from an EMBL/GenBank/DDBJ whole genome shotgun (WGS) entry which is preliminary data.</text>
</comment>
<gene>
    <name evidence="1" type="ORF">CSOJ01_02539</name>
</gene>
<sequence>MVNLIRLHCPTAWPRLIETRSLSRATVIAEELETGNGTFDAIGGGLDSKKCRKPGATSRPTVSVIPSHSMPACGAMGRREQWMKPEENRPREIGRIGGVACATTQLDPTPAHRLLPEEANTTWQSDGTTLRAHINVVICRNHDSSRATQAGVF</sequence>
<proteinExistence type="predicted"/>
<dbReference type="Proteomes" id="UP000652219">
    <property type="component" value="Unassembled WGS sequence"/>
</dbReference>
<evidence type="ECO:0000313" key="1">
    <source>
        <dbReference type="EMBL" id="KAF6817119.1"/>
    </source>
</evidence>
<reference evidence="1 2" key="1">
    <citation type="journal article" date="2020" name="Phytopathology">
        <title>Genome Sequence Resources of Colletotrichum truncatum, C. plurivorum, C. musicola, and C. sojae: Four Species Pathogenic to Soybean (Glycine max).</title>
        <authorList>
            <person name="Rogerio F."/>
            <person name="Boufleur T.R."/>
            <person name="Ciampi-Guillardi M."/>
            <person name="Sukno S.A."/>
            <person name="Thon M.R."/>
            <person name="Massola Junior N.S."/>
            <person name="Baroncelli R."/>
        </authorList>
    </citation>
    <scope>NUCLEOTIDE SEQUENCE [LARGE SCALE GENOMIC DNA]</scope>
    <source>
        <strain evidence="1 2">LFN0009</strain>
    </source>
</reference>
<organism evidence="1 2">
    <name type="scientific">Colletotrichum sojae</name>
    <dbReference type="NCBI Taxonomy" id="2175907"/>
    <lineage>
        <taxon>Eukaryota</taxon>
        <taxon>Fungi</taxon>
        <taxon>Dikarya</taxon>
        <taxon>Ascomycota</taxon>
        <taxon>Pezizomycotina</taxon>
        <taxon>Sordariomycetes</taxon>
        <taxon>Hypocreomycetidae</taxon>
        <taxon>Glomerellales</taxon>
        <taxon>Glomerellaceae</taxon>
        <taxon>Colletotrichum</taxon>
        <taxon>Colletotrichum orchidearum species complex</taxon>
    </lineage>
</organism>
<keyword evidence="2" id="KW-1185">Reference proteome</keyword>
<accession>A0A8H6JPR1</accession>